<dbReference type="InterPro" id="IPR024467">
    <property type="entry name" value="Xre/MbcA/ParS-like_toxin-bd"/>
</dbReference>
<dbReference type="AlphaFoldDB" id="A0A1I6R4C8"/>
<proteinExistence type="predicted"/>
<dbReference type="Pfam" id="PF20432">
    <property type="entry name" value="Xre-like-HTH"/>
    <property type="match status" value="1"/>
</dbReference>
<dbReference type="OrthoDB" id="5770459at2"/>
<evidence type="ECO:0000259" key="1">
    <source>
        <dbReference type="Pfam" id="PF09722"/>
    </source>
</evidence>
<keyword evidence="4" id="KW-1185">Reference proteome</keyword>
<feature type="domain" description="Antitoxin Xre-like helix-turn-helix" evidence="2">
    <location>
        <begin position="41"/>
        <end position="101"/>
    </location>
</feature>
<accession>A0A1I6R4C8</accession>
<feature type="domain" description="Antitoxin Xre/MbcA/ParS-like toxin-binding" evidence="1">
    <location>
        <begin position="108"/>
        <end position="156"/>
    </location>
</feature>
<sequence>MKKKTEEPLQAEEPMVAYRAATYSPLSLLMGESLSPPSDFDLVKIARGGIAKQKLLSLARKLSLTIQEMADILHISERTLQRYSLDTFIKTEHADRAIELAKLYERGIEVLGSAEAFNKWLRQPNYALRNQAPLSLLDTSIGFTMVLDVLGRIEHGVFS</sequence>
<evidence type="ECO:0000313" key="3">
    <source>
        <dbReference type="EMBL" id="SFS59526.1"/>
    </source>
</evidence>
<dbReference type="STRING" id="683125.SAMN05660206_10379"/>
<dbReference type="Pfam" id="PF09722">
    <property type="entry name" value="Xre_MbcA_ParS_C"/>
    <property type="match status" value="1"/>
</dbReference>
<dbReference type="GO" id="GO:0003677">
    <property type="term" value="F:DNA binding"/>
    <property type="evidence" value="ECO:0007669"/>
    <property type="project" value="InterPro"/>
</dbReference>
<organism evidence="3 4">
    <name type="scientific">Sphingobacterium wenxiniae</name>
    <dbReference type="NCBI Taxonomy" id="683125"/>
    <lineage>
        <taxon>Bacteria</taxon>
        <taxon>Pseudomonadati</taxon>
        <taxon>Bacteroidota</taxon>
        <taxon>Sphingobacteriia</taxon>
        <taxon>Sphingobacteriales</taxon>
        <taxon>Sphingobacteriaceae</taxon>
        <taxon>Sphingobacterium</taxon>
    </lineage>
</organism>
<name>A0A1I6R4C8_9SPHI</name>
<dbReference type="NCBIfam" id="TIGR02293">
    <property type="entry name" value="TAS_TIGR02293"/>
    <property type="match status" value="1"/>
</dbReference>
<dbReference type="InterPro" id="IPR046847">
    <property type="entry name" value="Xre-like_HTH"/>
</dbReference>
<dbReference type="RefSeq" id="WP_093364188.1">
    <property type="nucleotide sequence ID" value="NZ_FOZZ01000003.1"/>
</dbReference>
<reference evidence="3 4" key="1">
    <citation type="submission" date="2016-10" db="EMBL/GenBank/DDBJ databases">
        <authorList>
            <person name="de Groot N.N."/>
        </authorList>
    </citation>
    <scope>NUCLEOTIDE SEQUENCE [LARGE SCALE GENOMIC DNA]</scope>
    <source>
        <strain evidence="3 4">DSM 22789</strain>
    </source>
</reference>
<evidence type="ECO:0000313" key="4">
    <source>
        <dbReference type="Proteomes" id="UP000198785"/>
    </source>
</evidence>
<dbReference type="EMBL" id="FOZZ01000003">
    <property type="protein sequence ID" value="SFS59526.1"/>
    <property type="molecule type" value="Genomic_DNA"/>
</dbReference>
<protein>
    <submittedName>
        <fullName evidence="3">Putative toxin-antitoxin system antitoxin component, TIGR02293 family</fullName>
    </submittedName>
</protein>
<gene>
    <name evidence="3" type="ORF">SAMN05660206_10379</name>
</gene>
<dbReference type="InterPro" id="IPR011979">
    <property type="entry name" value="Antitox_Xre"/>
</dbReference>
<evidence type="ECO:0000259" key="2">
    <source>
        <dbReference type="Pfam" id="PF20432"/>
    </source>
</evidence>
<dbReference type="Proteomes" id="UP000198785">
    <property type="component" value="Unassembled WGS sequence"/>
</dbReference>